<keyword evidence="2" id="KW-1185">Reference proteome</keyword>
<dbReference type="RefSeq" id="WP_150962202.1">
    <property type="nucleotide sequence ID" value="NZ_VZZJ01000003.1"/>
</dbReference>
<dbReference type="AlphaFoldDB" id="A0A6N6N014"/>
<name>A0A6N6N014_9HYPH</name>
<dbReference type="Proteomes" id="UP000441523">
    <property type="component" value="Unassembled WGS sequence"/>
</dbReference>
<evidence type="ECO:0000313" key="1">
    <source>
        <dbReference type="EMBL" id="KAB1075335.1"/>
    </source>
</evidence>
<comment type="caution">
    <text evidence="1">The sequence shown here is derived from an EMBL/GenBank/DDBJ whole genome shotgun (WGS) entry which is preliminary data.</text>
</comment>
<organism evidence="1 2">
    <name type="scientific">Methylobacterium planeticum</name>
    <dbReference type="NCBI Taxonomy" id="2615211"/>
    <lineage>
        <taxon>Bacteria</taxon>
        <taxon>Pseudomonadati</taxon>
        <taxon>Pseudomonadota</taxon>
        <taxon>Alphaproteobacteria</taxon>
        <taxon>Hyphomicrobiales</taxon>
        <taxon>Methylobacteriaceae</taxon>
        <taxon>Methylobacterium</taxon>
    </lineage>
</organism>
<proteinExistence type="predicted"/>
<dbReference type="EMBL" id="VZZJ01000003">
    <property type="protein sequence ID" value="KAB1075335.1"/>
    <property type="molecule type" value="Genomic_DNA"/>
</dbReference>
<reference evidence="1 2" key="1">
    <citation type="submission" date="2019-09" db="EMBL/GenBank/DDBJ databases">
        <title>YIM 132548 draft genome.</title>
        <authorList>
            <person name="Jiang L."/>
        </authorList>
    </citation>
    <scope>NUCLEOTIDE SEQUENCE [LARGE SCALE GENOMIC DNA]</scope>
    <source>
        <strain evidence="1 2">YIM 132548</strain>
    </source>
</reference>
<gene>
    <name evidence="1" type="ORF">F6X51_05500</name>
</gene>
<evidence type="ECO:0000313" key="2">
    <source>
        <dbReference type="Proteomes" id="UP000441523"/>
    </source>
</evidence>
<sequence>MMANQTDQLGIYVDMGKNAVPRLNFTLGGHTTNVDIDGVGAANLGSSLLMSSFLSSIGKGVPDGTLVSPGQLPVQTVDGGVDPATNLPTLKLGLIGGAELTLIFSADLAAVGATLLTQQTIQVVKGTSAEGTNGPAN</sequence>
<protein>
    <submittedName>
        <fullName evidence="1">Uncharacterized protein</fullName>
    </submittedName>
</protein>
<accession>A0A6N6N014</accession>